<dbReference type="STRING" id="1121927.GOHSU_14_00580"/>
<comment type="caution">
    <text evidence="1">The sequence shown here is derived from an EMBL/GenBank/DDBJ whole genome shotgun (WGS) entry which is preliminary data.</text>
</comment>
<proteinExistence type="predicted"/>
<dbReference type="AlphaFoldDB" id="L7L814"/>
<dbReference type="EMBL" id="BANT01000014">
    <property type="protein sequence ID" value="GAC56891.1"/>
    <property type="molecule type" value="Genomic_DNA"/>
</dbReference>
<protein>
    <submittedName>
        <fullName evidence="1">Uncharacterized protein</fullName>
    </submittedName>
</protein>
<dbReference type="eggNOG" id="COG2847">
    <property type="taxonomic scope" value="Bacteria"/>
</dbReference>
<dbReference type="Proteomes" id="UP000053405">
    <property type="component" value="Unassembled WGS sequence"/>
</dbReference>
<gene>
    <name evidence="1" type="ORF">GOHSU_14_00580</name>
</gene>
<name>L7L814_9ACTN</name>
<reference evidence="1 2" key="1">
    <citation type="submission" date="2012-12" db="EMBL/GenBank/DDBJ databases">
        <title>Whole genome shotgun sequence of Gordonia hirsuta NBRC 16056.</title>
        <authorList>
            <person name="Isaki-Nakamura S."/>
            <person name="Hosoyama A."/>
            <person name="Tsuchikane K."/>
            <person name="Katsumata H."/>
            <person name="Baba S."/>
            <person name="Yamazaki S."/>
            <person name="Fujita N."/>
        </authorList>
    </citation>
    <scope>NUCLEOTIDE SEQUENCE [LARGE SCALE GENOMIC DNA]</scope>
    <source>
        <strain evidence="1 2">NBRC 16056</strain>
    </source>
</reference>
<evidence type="ECO:0000313" key="1">
    <source>
        <dbReference type="EMBL" id="GAC56891.1"/>
    </source>
</evidence>
<organism evidence="1 2">
    <name type="scientific">Gordonia hirsuta DSM 44140 = NBRC 16056</name>
    <dbReference type="NCBI Taxonomy" id="1121927"/>
    <lineage>
        <taxon>Bacteria</taxon>
        <taxon>Bacillati</taxon>
        <taxon>Actinomycetota</taxon>
        <taxon>Actinomycetes</taxon>
        <taxon>Mycobacteriales</taxon>
        <taxon>Gordoniaceae</taxon>
        <taxon>Gordonia</taxon>
    </lineage>
</organism>
<evidence type="ECO:0000313" key="2">
    <source>
        <dbReference type="Proteomes" id="UP000053405"/>
    </source>
</evidence>
<sequence>MISALGVAVAMGTTACSSGKISQTNNMEAAINGANGTLVLDNVDHAGAQTLNVGSIGVRNLHIIYPTGKAADIYGNGGPFQIGFSIVNDSNVRKVRLTGITPVKGKVEFLTTASDGTVTRAAGPGNAGLIAPNGALVAGFPSNVEPEVAAKDGIKRLDVELTGAGDTVAAGLNTPLTLTFEIVDLLGNSLGNQSITVQTPVDASAINERGDVVRDIQSESGN</sequence>
<accession>L7L814</accession>
<keyword evidence="2" id="KW-1185">Reference proteome</keyword>